<gene>
    <name evidence="1" type="ORF">DFH08DRAFT_990931</name>
</gene>
<keyword evidence="2" id="KW-1185">Reference proteome</keyword>
<organism evidence="1 2">
    <name type="scientific">Mycena albidolilacea</name>
    <dbReference type="NCBI Taxonomy" id="1033008"/>
    <lineage>
        <taxon>Eukaryota</taxon>
        <taxon>Fungi</taxon>
        <taxon>Dikarya</taxon>
        <taxon>Basidiomycota</taxon>
        <taxon>Agaricomycotina</taxon>
        <taxon>Agaricomycetes</taxon>
        <taxon>Agaricomycetidae</taxon>
        <taxon>Agaricales</taxon>
        <taxon>Marasmiineae</taxon>
        <taxon>Mycenaceae</taxon>
        <taxon>Mycena</taxon>
    </lineage>
</organism>
<proteinExistence type="predicted"/>
<evidence type="ECO:0000313" key="2">
    <source>
        <dbReference type="Proteomes" id="UP001218218"/>
    </source>
</evidence>
<name>A0AAD7EWX1_9AGAR</name>
<accession>A0AAD7EWX1</accession>
<protein>
    <submittedName>
        <fullName evidence="1">Uncharacterized protein</fullName>
    </submittedName>
</protein>
<dbReference type="Proteomes" id="UP001218218">
    <property type="component" value="Unassembled WGS sequence"/>
</dbReference>
<reference evidence="1" key="1">
    <citation type="submission" date="2023-03" db="EMBL/GenBank/DDBJ databases">
        <title>Massive genome expansion in bonnet fungi (Mycena s.s.) driven by repeated elements and novel gene families across ecological guilds.</title>
        <authorList>
            <consortium name="Lawrence Berkeley National Laboratory"/>
            <person name="Harder C.B."/>
            <person name="Miyauchi S."/>
            <person name="Viragh M."/>
            <person name="Kuo A."/>
            <person name="Thoen E."/>
            <person name="Andreopoulos B."/>
            <person name="Lu D."/>
            <person name="Skrede I."/>
            <person name="Drula E."/>
            <person name="Henrissat B."/>
            <person name="Morin E."/>
            <person name="Kohler A."/>
            <person name="Barry K."/>
            <person name="LaButti K."/>
            <person name="Morin E."/>
            <person name="Salamov A."/>
            <person name="Lipzen A."/>
            <person name="Mereny Z."/>
            <person name="Hegedus B."/>
            <person name="Baldrian P."/>
            <person name="Stursova M."/>
            <person name="Weitz H."/>
            <person name="Taylor A."/>
            <person name="Grigoriev I.V."/>
            <person name="Nagy L.G."/>
            <person name="Martin F."/>
            <person name="Kauserud H."/>
        </authorList>
    </citation>
    <scope>NUCLEOTIDE SEQUENCE</scope>
    <source>
        <strain evidence="1">CBHHK002</strain>
    </source>
</reference>
<comment type="caution">
    <text evidence="1">The sequence shown here is derived from an EMBL/GenBank/DDBJ whole genome shotgun (WGS) entry which is preliminary data.</text>
</comment>
<evidence type="ECO:0000313" key="1">
    <source>
        <dbReference type="EMBL" id="KAJ7352350.1"/>
    </source>
</evidence>
<dbReference type="EMBL" id="JARIHO010000012">
    <property type="protein sequence ID" value="KAJ7352350.1"/>
    <property type="molecule type" value="Genomic_DNA"/>
</dbReference>
<dbReference type="AlphaFoldDB" id="A0AAD7EWX1"/>
<sequence length="457" mass="50775">MVDRASILHPDGTPSHARGDIYNLLAQHALRKETLASIDDLLATYPTRPRMRWRIEMDDDIPEALYTRHSGTSQPERQAPVVAAFNTVWAHYSCARESRTPPPPAYPPKLFWAFAALGPPSVGFSSKSSASLSTRKRKASETAGLFKLRSRSSRRTATVSTSFSGSLRMLSNFNENVRIPYRRQDSDAATQARTTHKMFHLKIFDFNYILELGGHLLVNLFPVFELNWSGVHSTLSGLQLVGSGRTLNLPKFAGPNAAGSHPKSLMYTQGPRVKRKSGTKSALPVDHCRTRQIKFHFLKFSQQVDIIVTAVSMMRLRRGTVYILPNLAGSRTTVSLLAPLYQHSQTGETYCELASVSSISRRRAESKSTKTRPKKLPRGFRLVDVEVEQSDLVRSPHKTIDRTIGFPPGSRAAVGEAKKGGNEVLLDEQKETEAKMEGIEAIDASARTAAEFLLQFV</sequence>